<dbReference type="GeneID" id="87624113"/>
<protein>
    <submittedName>
        <fullName evidence="1">Uncharacterized protein</fullName>
    </submittedName>
</protein>
<proteinExistence type="predicted"/>
<name>A0ABY9QBG9_GEOTD</name>
<organism evidence="1 2">
    <name type="scientific">Geobacillus thermodenitrificans</name>
    <dbReference type="NCBI Taxonomy" id="33940"/>
    <lineage>
        <taxon>Bacteria</taxon>
        <taxon>Bacillati</taxon>
        <taxon>Bacillota</taxon>
        <taxon>Bacilli</taxon>
        <taxon>Bacillales</taxon>
        <taxon>Anoxybacillaceae</taxon>
        <taxon>Geobacillus</taxon>
    </lineage>
</organism>
<gene>
    <name evidence="1" type="ORF">HSX42_16345</name>
</gene>
<reference evidence="1 2" key="1">
    <citation type="submission" date="2023-08" db="EMBL/GenBank/DDBJ databases">
        <title>Complete genome sequence of Geobacillus thermodenitrificans K1041, a genetically tractable strain representative of the genus Geobacillus.</title>
        <authorList>
            <person name="Kani S."/>
            <person name="Suzuki H."/>
        </authorList>
    </citation>
    <scope>NUCLEOTIDE SEQUENCE [LARGE SCALE GENOMIC DNA]</scope>
    <source>
        <strain evidence="1 2">K1041</strain>
    </source>
</reference>
<keyword evidence="2" id="KW-1185">Reference proteome</keyword>
<dbReference type="EMBL" id="CP133461">
    <property type="protein sequence ID" value="WMV75780.1"/>
    <property type="molecule type" value="Genomic_DNA"/>
</dbReference>
<sequence>MLSIENGFNSDNFLPIYTAFFGSQRAMVGAATFDMWLPSKKADLAFKSPAGFEGFL</sequence>
<accession>A0ABY9QBG9</accession>
<dbReference type="RefSeq" id="WP_008881793.1">
    <property type="nucleotide sequence ID" value="NZ_CP017694.1"/>
</dbReference>
<evidence type="ECO:0000313" key="2">
    <source>
        <dbReference type="Proteomes" id="UP001297580"/>
    </source>
</evidence>
<dbReference type="Proteomes" id="UP001297580">
    <property type="component" value="Chromosome"/>
</dbReference>
<evidence type="ECO:0000313" key="1">
    <source>
        <dbReference type="EMBL" id="WMV75780.1"/>
    </source>
</evidence>